<dbReference type="Proteomes" id="UP000256838">
    <property type="component" value="Unassembled WGS sequence"/>
</dbReference>
<dbReference type="OrthoDB" id="8665495at2"/>
<evidence type="ECO:0000313" key="3">
    <source>
        <dbReference type="Proteomes" id="UP000256838"/>
    </source>
</evidence>
<proteinExistence type="predicted"/>
<keyword evidence="1" id="KW-0472">Membrane</keyword>
<evidence type="ECO:0000313" key="2">
    <source>
        <dbReference type="EMBL" id="RDU98896.1"/>
    </source>
</evidence>
<dbReference type="AlphaFoldDB" id="A0A3D8K1W3"/>
<keyword evidence="1" id="KW-1133">Transmembrane helix</keyword>
<feature type="transmembrane region" description="Helical" evidence="1">
    <location>
        <begin position="152"/>
        <end position="175"/>
    </location>
</feature>
<keyword evidence="1" id="KW-0812">Transmembrane</keyword>
<dbReference type="EMBL" id="QRGA01000006">
    <property type="protein sequence ID" value="RDU98896.1"/>
    <property type="molecule type" value="Genomic_DNA"/>
</dbReference>
<sequence length="213" mass="23867">MHTDDGVPEVEVLTGQLHQLRMDTSQNTEGNRTRIFRFTTGGRHCVFYAATFLGSRNAFLAEGDRVELAVQSPVDGKQEEIPVYAIRNLEDGDVYVSHSMSQWRPDRKGLPRLSLRQQRSLLMQFGAVVVIVWLIFGVAWRAFDADGAVGRQIFYVASAVLPAAWLTPAVTMCGYRLRWSLGMPTDRQCLQEKVYAALSLSSPLSVPSRVYDV</sequence>
<name>A0A3D8K1W3_9BURK</name>
<dbReference type="RefSeq" id="WP_115533713.1">
    <property type="nucleotide sequence ID" value="NZ_QRGA01000006.1"/>
</dbReference>
<accession>A0A3D8K1W3</accession>
<evidence type="ECO:0000256" key="1">
    <source>
        <dbReference type="SAM" id="Phobius"/>
    </source>
</evidence>
<comment type="caution">
    <text evidence="2">The sequence shown here is derived from an EMBL/GenBank/DDBJ whole genome shotgun (WGS) entry which is preliminary data.</text>
</comment>
<protein>
    <submittedName>
        <fullName evidence="2">Uncharacterized protein</fullName>
    </submittedName>
</protein>
<keyword evidence="3" id="KW-1185">Reference proteome</keyword>
<reference evidence="2 3" key="1">
    <citation type="submission" date="2018-08" db="EMBL/GenBank/DDBJ databases">
        <title>Paraburkholderia sp. DHOM06 isolated from forest soil.</title>
        <authorList>
            <person name="Gao Z.-H."/>
            <person name="Qiu L.-H."/>
        </authorList>
    </citation>
    <scope>NUCLEOTIDE SEQUENCE [LARGE SCALE GENOMIC DNA]</scope>
    <source>
        <strain evidence="2 3">DHOM06</strain>
    </source>
</reference>
<feature type="transmembrane region" description="Helical" evidence="1">
    <location>
        <begin position="121"/>
        <end position="140"/>
    </location>
</feature>
<gene>
    <name evidence="2" type="ORF">DWV00_11630</name>
</gene>
<organism evidence="2 3">
    <name type="scientific">Trinickia dinghuensis</name>
    <dbReference type="NCBI Taxonomy" id="2291023"/>
    <lineage>
        <taxon>Bacteria</taxon>
        <taxon>Pseudomonadati</taxon>
        <taxon>Pseudomonadota</taxon>
        <taxon>Betaproteobacteria</taxon>
        <taxon>Burkholderiales</taxon>
        <taxon>Burkholderiaceae</taxon>
        <taxon>Trinickia</taxon>
    </lineage>
</organism>